<evidence type="ECO:0000259" key="2">
    <source>
        <dbReference type="Pfam" id="PF01841"/>
    </source>
</evidence>
<proteinExistence type="predicted"/>
<dbReference type="AlphaFoldDB" id="A0AA48GQ99"/>
<evidence type="ECO:0000256" key="1">
    <source>
        <dbReference type="SAM" id="SignalP"/>
    </source>
</evidence>
<sequence>MSWLKPLAPFLATALLGAPALDQLPAWAQGPAACTEAPPADADAWVLLDRTEFTYRGGGEIRLRAFRLVKILTEQGLEARAFERDGLGGAASRIEKLKGWNLRPDGTLVTLDKAWVATVSASGNGELTRDQRTVALLDRVVKGSLVAFESQEVLRPPLGPLVVTPVMGPHPVRTWELAWVKSANGFPSLGAEPIPPRMATWNLPPGFPPPAPDATQIRLEGVPAAPRRVRGAPHPQDTLPWVLVRFQDPALPGSMDGSTWDSIARGTHTRFELPRAPFAPVPEARGLDALRAALRWIQTSIRYRIVYLSPERGWQPATPASVLRNRYGDCKDQAAFLLNAAREAGFHAVPALARIHEGHAEPVQPPSPYAFNHVITAIRLETPSGLPAEVTTPKGRYLLVDPTDAFSPLGRLATAHRGRQVLICEPEGGLWVPVPPDATSRPAVTVALDGQITEGLAFEGTLTLREQEDALGLRSAALEGPGPVEAWVGGHLNLPPGSTWQPVSVDDPMAGNGTVNLVLRLKAPGALRKAGGAWSLAGLGLPRAPWPIQKLGRPRLSAVETGAWIGWSWKAHLKMGGVLAPTGPAASLETPFRKATFQAARAEDGWSLAFTQTCEPRRYDLAHAEEGVRAQREDRARFSQFLEEALTFAVQL</sequence>
<name>A0AA48GQ99_9BACT</name>
<dbReference type="KEGG" id="msea:METESE_22340"/>
<feature type="domain" description="Transglutaminase-like" evidence="2">
    <location>
        <begin position="287"/>
        <end position="357"/>
    </location>
</feature>
<feature type="signal peptide" evidence="1">
    <location>
        <begin position="1"/>
        <end position="28"/>
    </location>
</feature>
<protein>
    <recommendedName>
        <fullName evidence="2">Transglutaminase-like domain-containing protein</fullName>
    </recommendedName>
</protein>
<evidence type="ECO:0000313" key="3">
    <source>
        <dbReference type="EMBL" id="BDU77276.1"/>
    </source>
</evidence>
<keyword evidence="4" id="KW-1185">Reference proteome</keyword>
<dbReference type="Pfam" id="PF01841">
    <property type="entry name" value="Transglut_core"/>
    <property type="match status" value="1"/>
</dbReference>
<dbReference type="SUPFAM" id="SSF54001">
    <property type="entry name" value="Cysteine proteinases"/>
    <property type="match status" value="1"/>
</dbReference>
<dbReference type="InterPro" id="IPR002931">
    <property type="entry name" value="Transglutaminase-like"/>
</dbReference>
<evidence type="ECO:0000313" key="4">
    <source>
        <dbReference type="Proteomes" id="UP001228113"/>
    </source>
</evidence>
<dbReference type="RefSeq" id="WP_316410222.1">
    <property type="nucleotide sequence ID" value="NZ_AP027081.1"/>
</dbReference>
<dbReference type="EMBL" id="AP027081">
    <property type="protein sequence ID" value="BDU77276.1"/>
    <property type="molecule type" value="Genomic_DNA"/>
</dbReference>
<reference evidence="3" key="1">
    <citation type="journal article" date="2023" name="Int. J. Syst. Evol. Microbiol.">
        <title>Mesoterricola silvestris gen. nov., sp. nov., Mesoterricola sediminis sp. nov., Geothrix oryzae sp. nov., Geothrix edaphica sp. nov., Geothrix rubra sp. nov., and Geothrix limicola sp. nov., six novel members of Acidobacteriota isolated from soils.</title>
        <authorList>
            <person name="Itoh H."/>
            <person name="Sugisawa Y."/>
            <person name="Mise K."/>
            <person name="Xu Z."/>
            <person name="Kuniyasu M."/>
            <person name="Ushijima N."/>
            <person name="Kawano K."/>
            <person name="Kobayashi E."/>
            <person name="Shiratori Y."/>
            <person name="Masuda Y."/>
            <person name="Senoo K."/>
        </authorList>
    </citation>
    <scope>NUCLEOTIDE SEQUENCE</scope>
    <source>
        <strain evidence="3">W786</strain>
    </source>
</reference>
<accession>A0AA48GQ99</accession>
<organism evidence="3 4">
    <name type="scientific">Mesoterricola sediminis</name>
    <dbReference type="NCBI Taxonomy" id="2927980"/>
    <lineage>
        <taxon>Bacteria</taxon>
        <taxon>Pseudomonadati</taxon>
        <taxon>Acidobacteriota</taxon>
        <taxon>Holophagae</taxon>
        <taxon>Holophagales</taxon>
        <taxon>Holophagaceae</taxon>
        <taxon>Mesoterricola</taxon>
    </lineage>
</organism>
<keyword evidence="1" id="KW-0732">Signal</keyword>
<dbReference type="Proteomes" id="UP001228113">
    <property type="component" value="Chromosome"/>
</dbReference>
<gene>
    <name evidence="3" type="ORF">METESE_22340</name>
</gene>
<dbReference type="Gene3D" id="3.10.620.30">
    <property type="match status" value="1"/>
</dbReference>
<feature type="chain" id="PRO_5041335317" description="Transglutaminase-like domain-containing protein" evidence="1">
    <location>
        <begin position="29"/>
        <end position="652"/>
    </location>
</feature>
<dbReference type="InterPro" id="IPR038765">
    <property type="entry name" value="Papain-like_cys_pep_sf"/>
</dbReference>